<protein>
    <submittedName>
        <fullName evidence="2">Aste57867_15801 protein</fullName>
    </submittedName>
</protein>
<accession>A0A485L4Y3</accession>
<evidence type="ECO:0000313" key="2">
    <source>
        <dbReference type="EMBL" id="VFT92589.1"/>
    </source>
</evidence>
<dbReference type="EMBL" id="CAADRA010005776">
    <property type="protein sequence ID" value="VFT92589.1"/>
    <property type="molecule type" value="Genomic_DNA"/>
</dbReference>
<dbReference type="EMBL" id="VJMH01005755">
    <property type="protein sequence ID" value="KAF0693207.1"/>
    <property type="molecule type" value="Genomic_DNA"/>
</dbReference>
<sequence>MSSSIPSYTPVHLSKDDDDVRKGEIAAVIESQLTRIHDILDAVDSAPNKQVSVHFDKEHQELVFEKALSTIYDIPFDVFAKGLRDTVHDLGEQTALENGRAELLDVIDSDTIYKRHIYHLNNDIPDVHVNFLFHTKATADSLLWLGQSILDDARYPLPPNAFHSHERIWCIVEPIGSSQTRLLKIRHIRLIPPTTTPPVPVGAIAAILLSCYAANLDLFEHMVHSKVMASHDNVMGSVKTSIDPTRQVNNVEPTLTMHVRDDGGAPTLVP</sequence>
<dbReference type="AlphaFoldDB" id="A0A485L4Y3"/>
<gene>
    <name evidence="2" type="primary">Aste57867_15801</name>
    <name evidence="1" type="ORF">As57867_015745</name>
    <name evidence="2" type="ORF">ASTE57867_15801</name>
</gene>
<dbReference type="Proteomes" id="UP000332933">
    <property type="component" value="Unassembled WGS sequence"/>
</dbReference>
<evidence type="ECO:0000313" key="1">
    <source>
        <dbReference type="EMBL" id="KAF0693207.1"/>
    </source>
</evidence>
<reference evidence="1" key="2">
    <citation type="submission" date="2019-06" db="EMBL/GenBank/DDBJ databases">
        <title>Genomics analysis of Aphanomyces spp. identifies a new class of oomycete effector associated with host adaptation.</title>
        <authorList>
            <person name="Gaulin E."/>
        </authorList>
    </citation>
    <scope>NUCLEOTIDE SEQUENCE</scope>
    <source>
        <strain evidence="1">CBS 578.67</strain>
    </source>
</reference>
<proteinExistence type="predicted"/>
<organism evidence="2 3">
    <name type="scientific">Aphanomyces stellatus</name>
    <dbReference type="NCBI Taxonomy" id="120398"/>
    <lineage>
        <taxon>Eukaryota</taxon>
        <taxon>Sar</taxon>
        <taxon>Stramenopiles</taxon>
        <taxon>Oomycota</taxon>
        <taxon>Saprolegniomycetes</taxon>
        <taxon>Saprolegniales</taxon>
        <taxon>Verrucalvaceae</taxon>
        <taxon>Aphanomyces</taxon>
    </lineage>
</organism>
<evidence type="ECO:0000313" key="3">
    <source>
        <dbReference type="Proteomes" id="UP000332933"/>
    </source>
</evidence>
<name>A0A485L4Y3_9STRA</name>
<keyword evidence="3" id="KW-1185">Reference proteome</keyword>
<reference evidence="2 3" key="1">
    <citation type="submission" date="2019-03" db="EMBL/GenBank/DDBJ databases">
        <authorList>
            <person name="Gaulin E."/>
            <person name="Dumas B."/>
        </authorList>
    </citation>
    <scope>NUCLEOTIDE SEQUENCE [LARGE SCALE GENOMIC DNA]</scope>
    <source>
        <strain evidence="2">CBS 568.67</strain>
    </source>
</reference>
<dbReference type="OrthoDB" id="71501at2759"/>